<dbReference type="Pfam" id="PF12796">
    <property type="entry name" value="Ank_2"/>
    <property type="match status" value="1"/>
</dbReference>
<proteinExistence type="predicted"/>
<dbReference type="PROSITE" id="PS50297">
    <property type="entry name" value="ANK_REP_REGION"/>
    <property type="match status" value="3"/>
</dbReference>
<dbReference type="InterPro" id="IPR036770">
    <property type="entry name" value="Ankyrin_rpt-contain_sf"/>
</dbReference>
<feature type="repeat" description="ANK" evidence="3">
    <location>
        <begin position="131"/>
        <end position="163"/>
    </location>
</feature>
<protein>
    <recommendedName>
        <fullName evidence="6">Ankyrin repeat domain-containing protein</fullName>
    </recommendedName>
</protein>
<dbReference type="InterPro" id="IPR002110">
    <property type="entry name" value="Ankyrin_rpt"/>
</dbReference>
<gene>
    <name evidence="4" type="ORF">CYMTET_8736</name>
</gene>
<dbReference type="InterPro" id="IPR051631">
    <property type="entry name" value="Ankyrin-KH/SAM_domain"/>
</dbReference>
<evidence type="ECO:0000313" key="5">
    <source>
        <dbReference type="Proteomes" id="UP001190700"/>
    </source>
</evidence>
<feature type="repeat" description="ANK" evidence="3">
    <location>
        <begin position="164"/>
        <end position="196"/>
    </location>
</feature>
<evidence type="ECO:0008006" key="6">
    <source>
        <dbReference type="Google" id="ProtNLM"/>
    </source>
</evidence>
<keyword evidence="1" id="KW-0677">Repeat</keyword>
<sequence length="269" mass="28568">MTFSPACTWYLARSCSNSLAPNSSVHLKRLSQSRSIALLCGGKPRRQCTLRGINISNDSGNFGIPPLKALRDAVRTGEIDALETLLRSGVLLDLNHGPGRNALMEAAEEGHIAVVEFLAGMGANLDAQNGYGRTAAMEAARMGHADVLIVLRDAGADLNVQNKNGLTALMYAAESGHDEAIKVLVVGGAAMDAQRGRQRIGATAAILAASKGHYGALQILMSAGANMSIRRDSDHKTALELHRESVDRDIRHFLEQADMISKGDQGCGI</sequence>
<keyword evidence="2 3" id="KW-0040">ANK repeat</keyword>
<evidence type="ECO:0000256" key="2">
    <source>
        <dbReference type="ARBA" id="ARBA00023043"/>
    </source>
</evidence>
<dbReference type="Gene3D" id="1.25.40.20">
    <property type="entry name" value="Ankyrin repeat-containing domain"/>
    <property type="match status" value="1"/>
</dbReference>
<dbReference type="PANTHER" id="PTHR23206:SF5">
    <property type="entry name" value="ANKYRIN REPEAT AND KH DOMAIN-CONTAINING PROTEIN 1"/>
    <property type="match status" value="1"/>
</dbReference>
<dbReference type="Proteomes" id="UP001190700">
    <property type="component" value="Unassembled WGS sequence"/>
</dbReference>
<dbReference type="GO" id="GO:0045087">
    <property type="term" value="P:innate immune response"/>
    <property type="evidence" value="ECO:0007669"/>
    <property type="project" value="TreeGrafter"/>
</dbReference>
<accession>A0AAE0GSJ8</accession>
<dbReference type="Pfam" id="PF00023">
    <property type="entry name" value="Ank"/>
    <property type="match status" value="1"/>
</dbReference>
<feature type="repeat" description="ANK" evidence="3">
    <location>
        <begin position="200"/>
        <end position="232"/>
    </location>
</feature>
<dbReference type="PROSITE" id="PS50088">
    <property type="entry name" value="ANK_REPEAT"/>
    <property type="match status" value="4"/>
</dbReference>
<dbReference type="SUPFAM" id="SSF48403">
    <property type="entry name" value="Ankyrin repeat"/>
    <property type="match status" value="1"/>
</dbReference>
<dbReference type="AlphaFoldDB" id="A0AAE0GSJ8"/>
<evidence type="ECO:0000256" key="3">
    <source>
        <dbReference type="PROSITE-ProRule" id="PRU00023"/>
    </source>
</evidence>
<dbReference type="SMART" id="SM00248">
    <property type="entry name" value="ANK"/>
    <property type="match status" value="4"/>
</dbReference>
<dbReference type="PANTHER" id="PTHR23206">
    <property type="entry name" value="MASK PROTEIN"/>
    <property type="match status" value="1"/>
</dbReference>
<reference evidence="4 5" key="1">
    <citation type="journal article" date="2015" name="Genome Biol. Evol.">
        <title>Comparative Genomics of a Bacterivorous Green Alga Reveals Evolutionary Causalities and Consequences of Phago-Mixotrophic Mode of Nutrition.</title>
        <authorList>
            <person name="Burns J.A."/>
            <person name="Paasch A."/>
            <person name="Narechania A."/>
            <person name="Kim E."/>
        </authorList>
    </citation>
    <scope>NUCLEOTIDE SEQUENCE [LARGE SCALE GENOMIC DNA]</scope>
    <source>
        <strain evidence="4 5">PLY_AMNH</strain>
    </source>
</reference>
<comment type="caution">
    <text evidence="4">The sequence shown here is derived from an EMBL/GenBank/DDBJ whole genome shotgun (WGS) entry which is preliminary data.</text>
</comment>
<keyword evidence="5" id="KW-1185">Reference proteome</keyword>
<evidence type="ECO:0000256" key="1">
    <source>
        <dbReference type="ARBA" id="ARBA00022737"/>
    </source>
</evidence>
<feature type="repeat" description="ANK" evidence="3">
    <location>
        <begin position="98"/>
        <end position="130"/>
    </location>
</feature>
<evidence type="ECO:0000313" key="4">
    <source>
        <dbReference type="EMBL" id="KAK3283574.1"/>
    </source>
</evidence>
<dbReference type="GO" id="GO:0005737">
    <property type="term" value="C:cytoplasm"/>
    <property type="evidence" value="ECO:0007669"/>
    <property type="project" value="TreeGrafter"/>
</dbReference>
<name>A0AAE0GSJ8_9CHLO</name>
<dbReference type="EMBL" id="LGRX02002712">
    <property type="protein sequence ID" value="KAK3283574.1"/>
    <property type="molecule type" value="Genomic_DNA"/>
</dbReference>
<organism evidence="4 5">
    <name type="scientific">Cymbomonas tetramitiformis</name>
    <dbReference type="NCBI Taxonomy" id="36881"/>
    <lineage>
        <taxon>Eukaryota</taxon>
        <taxon>Viridiplantae</taxon>
        <taxon>Chlorophyta</taxon>
        <taxon>Pyramimonadophyceae</taxon>
        <taxon>Pyramimonadales</taxon>
        <taxon>Pyramimonadaceae</taxon>
        <taxon>Cymbomonas</taxon>
    </lineage>
</organism>